<name>N9N4D6_9GAMM</name>
<dbReference type="Pfam" id="PF22758">
    <property type="entry name" value="Phage_cement"/>
    <property type="match status" value="1"/>
</dbReference>
<accession>N9N4D6</accession>
<dbReference type="STRING" id="1217705.F900_02117"/>
<sequence>MQLNSKVAVVGQRLKSTPEDVRSMPMAGAGTLNDGQVACDAGDGVRCSVVGGGLRPIGIVVHQHIGKNGSDSSGKEAYQQYDVPPIMRVGRIWVKPAVPITATGGKVYIRTANATTNNPLGSYQTSATDGTELVGATWDCISNADGMAIVQLRGA</sequence>
<protein>
    <recommendedName>
        <fullName evidence="3">Bacteriophage protein</fullName>
    </recommendedName>
</protein>
<dbReference type="RefSeq" id="WP_005217368.1">
    <property type="nucleotide sequence ID" value="NZ_KB850089.1"/>
</dbReference>
<dbReference type="Proteomes" id="UP000013248">
    <property type="component" value="Unassembled WGS sequence"/>
</dbReference>
<dbReference type="AlphaFoldDB" id="N9N4D6"/>
<dbReference type="eggNOG" id="ENOG5031R78">
    <property type="taxonomic scope" value="Bacteria"/>
</dbReference>
<evidence type="ECO:0000313" key="2">
    <source>
        <dbReference type="Proteomes" id="UP000013248"/>
    </source>
</evidence>
<organism evidence="1 2">
    <name type="scientific">Acinetobacter modestus</name>
    <dbReference type="NCBI Taxonomy" id="1776740"/>
    <lineage>
        <taxon>Bacteria</taxon>
        <taxon>Pseudomonadati</taxon>
        <taxon>Pseudomonadota</taxon>
        <taxon>Gammaproteobacteria</taxon>
        <taxon>Moraxellales</taxon>
        <taxon>Moraxellaceae</taxon>
        <taxon>Acinetobacter</taxon>
    </lineage>
</organism>
<comment type="caution">
    <text evidence="1">The sequence shown here is derived from an EMBL/GenBank/DDBJ whole genome shotgun (WGS) entry which is preliminary data.</text>
</comment>
<evidence type="ECO:0000313" key="1">
    <source>
        <dbReference type="EMBL" id="ENX00446.1"/>
    </source>
</evidence>
<dbReference type="EMBL" id="APRP01000022">
    <property type="protein sequence ID" value="ENX00446.1"/>
    <property type="molecule type" value="Genomic_DNA"/>
</dbReference>
<dbReference type="HOGENOM" id="CLU_1682824_0_0_6"/>
<dbReference type="InterPro" id="IPR054438">
    <property type="entry name" value="Struct_cement_gp24/gp6"/>
</dbReference>
<evidence type="ECO:0008006" key="3">
    <source>
        <dbReference type="Google" id="ProtNLM"/>
    </source>
</evidence>
<proteinExistence type="predicted"/>
<gene>
    <name evidence="1" type="ORF">F900_02117</name>
</gene>
<reference evidence="1 2" key="1">
    <citation type="submission" date="2013-02" db="EMBL/GenBank/DDBJ databases">
        <title>The Genome Sequence of Acinetobacter sp. ANC 3862.</title>
        <authorList>
            <consortium name="The Broad Institute Genome Sequencing Platform"/>
            <consortium name="The Broad Institute Genome Sequencing Center for Infectious Disease"/>
            <person name="Cerqueira G."/>
            <person name="Feldgarden M."/>
            <person name="Courvalin P."/>
            <person name="Perichon B."/>
            <person name="Grillot-Courvalin C."/>
            <person name="Clermont D."/>
            <person name="Rocha E."/>
            <person name="Yoon E.-J."/>
            <person name="Nemec A."/>
            <person name="Walker B."/>
            <person name="Young S.K."/>
            <person name="Zeng Q."/>
            <person name="Gargeya S."/>
            <person name="Fitzgerald M."/>
            <person name="Haas B."/>
            <person name="Abouelleil A."/>
            <person name="Alvarado L."/>
            <person name="Arachchi H.M."/>
            <person name="Berlin A.M."/>
            <person name="Chapman S.B."/>
            <person name="Dewar J."/>
            <person name="Goldberg J."/>
            <person name="Griggs A."/>
            <person name="Gujja S."/>
            <person name="Hansen M."/>
            <person name="Howarth C."/>
            <person name="Imamovic A."/>
            <person name="Larimer J."/>
            <person name="McCowan C."/>
            <person name="Murphy C."/>
            <person name="Neiman D."/>
            <person name="Pearson M."/>
            <person name="Priest M."/>
            <person name="Roberts A."/>
            <person name="Saif S."/>
            <person name="Shea T."/>
            <person name="Sisk P."/>
            <person name="Sykes S."/>
            <person name="Wortman J."/>
            <person name="Nusbaum C."/>
            <person name="Birren B."/>
        </authorList>
    </citation>
    <scope>NUCLEOTIDE SEQUENCE [LARGE SCALE GENOMIC DNA]</scope>
    <source>
        <strain evidence="1 2">ANC 3862</strain>
    </source>
</reference>
<dbReference type="PATRIC" id="fig|1217705.3.peg.2057"/>